<evidence type="ECO:0008006" key="3">
    <source>
        <dbReference type="Google" id="ProtNLM"/>
    </source>
</evidence>
<dbReference type="InterPro" id="IPR016907">
    <property type="entry name" value="UCP029033"/>
</dbReference>
<reference evidence="1 2" key="1">
    <citation type="submission" date="2016-07" db="EMBL/GenBank/DDBJ databases">
        <title>Detection of Helicobacter winghamensis from caecal content of red fox (Vulpes vulpes).</title>
        <authorList>
            <person name="Zanoni R.G."/>
            <person name="Florio D."/>
            <person name="Caffara M."/>
            <person name="Renzi M."/>
            <person name="Parisi A."/>
            <person name="Pasquali F."/>
            <person name="Manfreda G."/>
        </authorList>
    </citation>
    <scope>NUCLEOTIDE SEQUENCE [LARGE SCALE GENOMIC DNA]</scope>
    <source>
        <strain evidence="1 2">295_13</strain>
    </source>
</reference>
<dbReference type="PIRSF" id="PIRSF029033">
    <property type="entry name" value="UCP029033"/>
    <property type="match status" value="1"/>
</dbReference>
<dbReference type="Pfam" id="PF04402">
    <property type="entry name" value="SIMPL"/>
    <property type="match status" value="1"/>
</dbReference>
<dbReference type="EMBL" id="MBPK01000022">
    <property type="protein sequence ID" value="PKT81466.1"/>
    <property type="molecule type" value="Genomic_DNA"/>
</dbReference>
<protein>
    <recommendedName>
        <fullName evidence="3">SIMPL domain-containing protein</fullName>
    </recommendedName>
</protein>
<evidence type="ECO:0000313" key="1">
    <source>
        <dbReference type="EMBL" id="PKT81466.1"/>
    </source>
</evidence>
<dbReference type="AlphaFoldDB" id="A0A2N3PJU8"/>
<evidence type="ECO:0000313" key="2">
    <source>
        <dbReference type="Proteomes" id="UP000233350"/>
    </source>
</evidence>
<dbReference type="InterPro" id="IPR052022">
    <property type="entry name" value="26kDa_periplasmic_antigen"/>
</dbReference>
<dbReference type="PANTHER" id="PTHR34387">
    <property type="entry name" value="SLR1258 PROTEIN"/>
    <property type="match status" value="1"/>
</dbReference>
<dbReference type="STRING" id="556267.HWAG_01105"/>
<dbReference type="InterPro" id="IPR007497">
    <property type="entry name" value="SIMPL/DUF541"/>
</dbReference>
<gene>
    <name evidence="1" type="ORF">BCM31_07340</name>
</gene>
<dbReference type="OrthoDB" id="9806540at2"/>
<organism evidence="1 2">
    <name type="scientific">Helicobacter winghamensis</name>
    <dbReference type="NCBI Taxonomy" id="157268"/>
    <lineage>
        <taxon>Bacteria</taxon>
        <taxon>Pseudomonadati</taxon>
        <taxon>Campylobacterota</taxon>
        <taxon>Epsilonproteobacteria</taxon>
        <taxon>Campylobacterales</taxon>
        <taxon>Helicobacteraceae</taxon>
        <taxon>Helicobacter</taxon>
    </lineage>
</organism>
<dbReference type="GO" id="GO:0006974">
    <property type="term" value="P:DNA damage response"/>
    <property type="evidence" value="ECO:0007669"/>
    <property type="project" value="TreeGrafter"/>
</dbReference>
<dbReference type="GeneID" id="97290362"/>
<comment type="caution">
    <text evidence="1">The sequence shown here is derived from an EMBL/GenBank/DDBJ whole genome shotgun (WGS) entry which is preliminary data.</text>
</comment>
<proteinExistence type="predicted"/>
<accession>A0A2N3PJU8</accession>
<keyword evidence="2" id="KW-1185">Reference proteome</keyword>
<sequence>MDKIGAILLGLALVVSSIVLGFSADRVMKSFKAGERSVVVKGLSEKEVQANVMILPIKFTRANNDLNALYKDLESDAQRVSTFLEQIGLDKKDITFTPPIVNDKLGDLYGGNQNVTYRYAGVGGVLLYTKEVALGRKALEEISQLGMDGVVIKIDDYEVEYIYTGLNAIKPQMIEEATLNAREAAMKFAKDSESQLGKIKRATQGQFSITNRDKNTPYIKNVRVVSTIEYYLED</sequence>
<dbReference type="RefSeq" id="WP_006802801.1">
    <property type="nucleotide sequence ID" value="NZ_CABKOI010000020.1"/>
</dbReference>
<dbReference type="PANTHER" id="PTHR34387:SF2">
    <property type="entry name" value="SLR1258 PROTEIN"/>
    <property type="match status" value="1"/>
</dbReference>
<name>A0A2N3PJU8_9HELI</name>
<dbReference type="Proteomes" id="UP000233350">
    <property type="component" value="Unassembled WGS sequence"/>
</dbReference>